<gene>
    <name evidence="5" type="ORF">SAMN05421504_1011395</name>
</gene>
<feature type="domain" description="Nitroreductase" evidence="4">
    <location>
        <begin position="8"/>
        <end position="174"/>
    </location>
</feature>
<evidence type="ECO:0000256" key="3">
    <source>
        <dbReference type="ARBA" id="ARBA00023002"/>
    </source>
</evidence>
<keyword evidence="1" id="KW-0285">Flavoprotein</keyword>
<evidence type="ECO:0000313" key="6">
    <source>
        <dbReference type="Proteomes" id="UP000199515"/>
    </source>
</evidence>
<dbReference type="GO" id="GO:0016491">
    <property type="term" value="F:oxidoreductase activity"/>
    <property type="evidence" value="ECO:0007669"/>
    <property type="project" value="UniProtKB-KW"/>
</dbReference>
<dbReference type="SUPFAM" id="SSF55469">
    <property type="entry name" value="FMN-dependent nitroreductase-like"/>
    <property type="match status" value="1"/>
</dbReference>
<keyword evidence="2" id="KW-0288">FMN</keyword>
<dbReference type="EMBL" id="FNON01000001">
    <property type="protein sequence ID" value="SDW74331.1"/>
    <property type="molecule type" value="Genomic_DNA"/>
</dbReference>
<dbReference type="Pfam" id="PF00881">
    <property type="entry name" value="Nitroreductase"/>
    <property type="match status" value="1"/>
</dbReference>
<dbReference type="PANTHER" id="PTHR23026:SF90">
    <property type="entry name" value="IODOTYROSINE DEIODINASE 1"/>
    <property type="match status" value="1"/>
</dbReference>
<dbReference type="OrthoDB" id="9773807at2"/>
<dbReference type="Gene3D" id="3.40.109.10">
    <property type="entry name" value="NADH Oxidase"/>
    <property type="match status" value="1"/>
</dbReference>
<dbReference type="STRING" id="589385.SAMN05421504_1011395"/>
<keyword evidence="6" id="KW-1185">Reference proteome</keyword>
<evidence type="ECO:0000256" key="2">
    <source>
        <dbReference type="ARBA" id="ARBA00022643"/>
    </source>
</evidence>
<dbReference type="InterPro" id="IPR012825">
    <property type="entry name" value="BluB"/>
</dbReference>
<dbReference type="NCBIfam" id="TIGR02476">
    <property type="entry name" value="BluB"/>
    <property type="match status" value="1"/>
</dbReference>
<evidence type="ECO:0000313" key="5">
    <source>
        <dbReference type="EMBL" id="SDW74331.1"/>
    </source>
</evidence>
<dbReference type="RefSeq" id="WP_091287933.1">
    <property type="nucleotide sequence ID" value="NZ_FNON01000001.1"/>
</dbReference>
<proteinExistence type="predicted"/>
<organism evidence="5 6">
    <name type="scientific">Amycolatopsis xylanica</name>
    <dbReference type="NCBI Taxonomy" id="589385"/>
    <lineage>
        <taxon>Bacteria</taxon>
        <taxon>Bacillati</taxon>
        <taxon>Actinomycetota</taxon>
        <taxon>Actinomycetes</taxon>
        <taxon>Pseudonocardiales</taxon>
        <taxon>Pseudonocardiaceae</taxon>
        <taxon>Amycolatopsis</taxon>
    </lineage>
</organism>
<dbReference type="Proteomes" id="UP000199515">
    <property type="component" value="Unassembled WGS sequence"/>
</dbReference>
<reference evidence="5 6" key="1">
    <citation type="submission" date="2016-10" db="EMBL/GenBank/DDBJ databases">
        <authorList>
            <person name="de Groot N.N."/>
        </authorList>
    </citation>
    <scope>NUCLEOTIDE SEQUENCE [LARGE SCALE GENOMIC DNA]</scope>
    <source>
        <strain evidence="5 6">CPCC 202699</strain>
    </source>
</reference>
<evidence type="ECO:0000259" key="4">
    <source>
        <dbReference type="Pfam" id="PF00881"/>
    </source>
</evidence>
<name>A0A1H2W1C5_9PSEU</name>
<dbReference type="InterPro" id="IPR029479">
    <property type="entry name" value="Nitroreductase"/>
</dbReference>
<protein>
    <submittedName>
        <fullName evidence="5">5,6-dimethylbenzimidazole synthase</fullName>
    </submittedName>
</protein>
<evidence type="ECO:0000256" key="1">
    <source>
        <dbReference type="ARBA" id="ARBA00022630"/>
    </source>
</evidence>
<dbReference type="PANTHER" id="PTHR23026">
    <property type="entry name" value="NADPH NITROREDUCTASE"/>
    <property type="match status" value="1"/>
</dbReference>
<dbReference type="InterPro" id="IPR000415">
    <property type="entry name" value="Nitroreductase-like"/>
</dbReference>
<dbReference type="AlphaFoldDB" id="A0A1H2W1C5"/>
<sequence length="213" mass="23930">MPAFYDVISRRRDVRAEFTGEPIDGATLRRILTAAHAAPSVGLSQPWDFIIVEDPAVRKEFREHVLHEREVFREQLSDEEAKRFAGIKIEGILDASVGVVVTYDADRGAPAVLGRHAIADAGTYSVCLAIQNLWLAATAEGIGVGWVSFYREEKLRELVGLPERIRPIAWLCVGPVTHLETVPDLERHRWRDRMPLDTVVHSDRYGRPAELAD</sequence>
<keyword evidence="3" id="KW-0560">Oxidoreductase</keyword>
<accession>A0A1H2W1C5</accession>
<dbReference type="InterPro" id="IPR050627">
    <property type="entry name" value="Nitroreductase/BluB"/>
</dbReference>